<dbReference type="Pfam" id="PF00089">
    <property type="entry name" value="Trypsin"/>
    <property type="match status" value="1"/>
</dbReference>
<evidence type="ECO:0000313" key="9">
    <source>
        <dbReference type="Proteomes" id="UP001314205"/>
    </source>
</evidence>
<dbReference type="InterPro" id="IPR001254">
    <property type="entry name" value="Trypsin_dom"/>
</dbReference>
<dbReference type="SMART" id="SM00020">
    <property type="entry name" value="Tryp_SPc"/>
    <property type="match status" value="1"/>
</dbReference>
<protein>
    <recommendedName>
        <fullName evidence="7">Peptidase S1 domain-containing protein</fullName>
    </recommendedName>
</protein>
<dbReference type="InterPro" id="IPR009003">
    <property type="entry name" value="Peptidase_S1_PA"/>
</dbReference>
<dbReference type="GO" id="GO:0004252">
    <property type="term" value="F:serine-type endopeptidase activity"/>
    <property type="evidence" value="ECO:0007669"/>
    <property type="project" value="InterPro"/>
</dbReference>
<keyword evidence="5" id="KW-1015">Disulfide bond</keyword>
<dbReference type="AlphaFoldDB" id="A0AAV1L921"/>
<dbReference type="PRINTS" id="PR00722">
    <property type="entry name" value="CHYMOTRYPSIN"/>
</dbReference>
<dbReference type="GO" id="GO:0006508">
    <property type="term" value="P:proteolysis"/>
    <property type="evidence" value="ECO:0007669"/>
    <property type="project" value="UniProtKB-KW"/>
</dbReference>
<evidence type="ECO:0000259" key="7">
    <source>
        <dbReference type="PROSITE" id="PS50240"/>
    </source>
</evidence>
<keyword evidence="4" id="KW-0720">Serine protease</keyword>
<evidence type="ECO:0000256" key="5">
    <source>
        <dbReference type="ARBA" id="ARBA00023157"/>
    </source>
</evidence>
<evidence type="ECO:0000256" key="4">
    <source>
        <dbReference type="ARBA" id="ARBA00022825"/>
    </source>
</evidence>
<name>A0AAV1L921_9NEOP</name>
<dbReference type="EMBL" id="CAVLGL010000086">
    <property type="protein sequence ID" value="CAK1591280.1"/>
    <property type="molecule type" value="Genomic_DNA"/>
</dbReference>
<proteinExistence type="inferred from homology"/>
<sequence length="299" mass="34097">MIFNLTVTNIICVILTHVMIVFTQSDLAKEEVYGQLSDHTMVTDMELFPYVVAVLKMTNYLSAGAMISENWILTAADALYLVRESIRVLRVRLGSMNYKKGGKLYPIKYFRIHPYFDDKKPEYDVALLRLSESVRLMSSIQPIRLLRKPKEVTVTHFIVTAWSPHYTNQFSRSKTFHNSMDMIKRSRILSVQQMHPMDDDDCHSYQDRLGIIETGTLLCLDPTLGSDPCKKDAGAPVVLNGVLWGIVSSWRLEDCKEDTGPSFANLVASPNISSWINAVMQDMHWKLEQVEDESADNLI</sequence>
<dbReference type="InterPro" id="IPR001314">
    <property type="entry name" value="Peptidase_S1A"/>
</dbReference>
<dbReference type="PROSITE" id="PS50240">
    <property type="entry name" value="TRYPSIN_DOM"/>
    <property type="match status" value="1"/>
</dbReference>
<evidence type="ECO:0000256" key="6">
    <source>
        <dbReference type="SAM" id="SignalP"/>
    </source>
</evidence>
<dbReference type="SUPFAM" id="SSF50494">
    <property type="entry name" value="Trypsin-like serine proteases"/>
    <property type="match status" value="1"/>
</dbReference>
<dbReference type="Gene3D" id="2.40.10.10">
    <property type="entry name" value="Trypsin-like serine proteases"/>
    <property type="match status" value="2"/>
</dbReference>
<accession>A0AAV1L921</accession>
<keyword evidence="6" id="KW-0732">Signal</keyword>
<keyword evidence="2" id="KW-0645">Protease</keyword>
<feature type="chain" id="PRO_5043595113" description="Peptidase S1 domain-containing protein" evidence="6">
    <location>
        <begin position="24"/>
        <end position="299"/>
    </location>
</feature>
<keyword evidence="3" id="KW-0378">Hydrolase</keyword>
<comment type="similarity">
    <text evidence="1">Belongs to the peptidase S1 family.</text>
</comment>
<dbReference type="InterPro" id="IPR050430">
    <property type="entry name" value="Peptidase_S1"/>
</dbReference>
<dbReference type="PANTHER" id="PTHR24276">
    <property type="entry name" value="POLYSERASE-RELATED"/>
    <property type="match status" value="1"/>
</dbReference>
<organism evidence="8 9">
    <name type="scientific">Parnassius mnemosyne</name>
    <name type="common">clouded apollo</name>
    <dbReference type="NCBI Taxonomy" id="213953"/>
    <lineage>
        <taxon>Eukaryota</taxon>
        <taxon>Metazoa</taxon>
        <taxon>Ecdysozoa</taxon>
        <taxon>Arthropoda</taxon>
        <taxon>Hexapoda</taxon>
        <taxon>Insecta</taxon>
        <taxon>Pterygota</taxon>
        <taxon>Neoptera</taxon>
        <taxon>Endopterygota</taxon>
        <taxon>Lepidoptera</taxon>
        <taxon>Glossata</taxon>
        <taxon>Ditrysia</taxon>
        <taxon>Papilionoidea</taxon>
        <taxon>Papilionidae</taxon>
        <taxon>Parnassiinae</taxon>
        <taxon>Parnassini</taxon>
        <taxon>Parnassius</taxon>
        <taxon>Driopa</taxon>
    </lineage>
</organism>
<reference evidence="8 9" key="1">
    <citation type="submission" date="2023-11" db="EMBL/GenBank/DDBJ databases">
        <authorList>
            <person name="Hedman E."/>
            <person name="Englund M."/>
            <person name="Stromberg M."/>
            <person name="Nyberg Akerstrom W."/>
            <person name="Nylinder S."/>
            <person name="Jareborg N."/>
            <person name="Kallberg Y."/>
            <person name="Kronander E."/>
        </authorList>
    </citation>
    <scope>NUCLEOTIDE SEQUENCE [LARGE SCALE GENOMIC DNA]</scope>
</reference>
<dbReference type="PANTHER" id="PTHR24276:SF98">
    <property type="entry name" value="FI18310P1-RELATED"/>
    <property type="match status" value="1"/>
</dbReference>
<feature type="signal peptide" evidence="6">
    <location>
        <begin position="1"/>
        <end position="23"/>
    </location>
</feature>
<dbReference type="InterPro" id="IPR043504">
    <property type="entry name" value="Peptidase_S1_PA_chymotrypsin"/>
</dbReference>
<evidence type="ECO:0000256" key="1">
    <source>
        <dbReference type="ARBA" id="ARBA00007664"/>
    </source>
</evidence>
<evidence type="ECO:0000256" key="3">
    <source>
        <dbReference type="ARBA" id="ARBA00022801"/>
    </source>
</evidence>
<evidence type="ECO:0000256" key="2">
    <source>
        <dbReference type="ARBA" id="ARBA00022670"/>
    </source>
</evidence>
<feature type="domain" description="Peptidase S1" evidence="7">
    <location>
        <begin position="32"/>
        <end position="281"/>
    </location>
</feature>
<keyword evidence="9" id="KW-1185">Reference proteome</keyword>
<gene>
    <name evidence="8" type="ORF">PARMNEM_LOCUS11541</name>
</gene>
<comment type="caution">
    <text evidence="8">The sequence shown here is derived from an EMBL/GenBank/DDBJ whole genome shotgun (WGS) entry which is preliminary data.</text>
</comment>
<evidence type="ECO:0000313" key="8">
    <source>
        <dbReference type="EMBL" id="CAK1591280.1"/>
    </source>
</evidence>
<dbReference type="Proteomes" id="UP001314205">
    <property type="component" value="Unassembled WGS sequence"/>
</dbReference>